<keyword evidence="5 15" id="KW-0808">Transferase</keyword>
<keyword evidence="15" id="KW-0333">Golgi apparatus</keyword>
<evidence type="ECO:0000259" key="16">
    <source>
        <dbReference type="Pfam" id="PF00852"/>
    </source>
</evidence>
<evidence type="ECO:0000256" key="14">
    <source>
        <dbReference type="ARBA" id="ARBA00058658"/>
    </source>
</evidence>
<evidence type="ECO:0000256" key="4">
    <source>
        <dbReference type="ARBA" id="ARBA00022676"/>
    </source>
</evidence>
<evidence type="ECO:0000256" key="11">
    <source>
        <dbReference type="ARBA" id="ARBA00023180"/>
    </source>
</evidence>
<evidence type="ECO:0000256" key="12">
    <source>
        <dbReference type="ARBA" id="ARBA00047273"/>
    </source>
</evidence>
<evidence type="ECO:0000256" key="9">
    <source>
        <dbReference type="ARBA" id="ARBA00022989"/>
    </source>
</evidence>
<evidence type="ECO:0000256" key="8">
    <source>
        <dbReference type="ARBA" id="ARBA00022968"/>
    </source>
</evidence>
<comment type="similarity">
    <text evidence="3 15">Belongs to the glycosyltransferase 10 family.</text>
</comment>
<dbReference type="UniPathway" id="UPA00378"/>
<dbReference type="GO" id="GO:0032580">
    <property type="term" value="C:Golgi cisterna membrane"/>
    <property type="evidence" value="ECO:0007669"/>
    <property type="project" value="UniProtKB-SubCell"/>
</dbReference>
<dbReference type="AlphaFoldDB" id="H2TQV0"/>
<keyword evidence="11" id="KW-0325">Glycoprotein</keyword>
<reference evidence="18" key="3">
    <citation type="submission" date="2025-09" db="UniProtKB">
        <authorList>
            <consortium name="Ensembl"/>
        </authorList>
    </citation>
    <scope>IDENTIFICATION</scope>
</reference>
<name>H2TQV0_TAKRU</name>
<dbReference type="SUPFAM" id="SSF53756">
    <property type="entry name" value="UDP-Glycosyltransferase/glycogen phosphorylase"/>
    <property type="match status" value="1"/>
</dbReference>
<dbReference type="GO" id="GO:0005789">
    <property type="term" value="C:endoplasmic reticulum membrane"/>
    <property type="evidence" value="ECO:0007669"/>
    <property type="project" value="UniProtKB-SubCell"/>
</dbReference>
<evidence type="ECO:0000256" key="1">
    <source>
        <dbReference type="ARBA" id="ARBA00004648"/>
    </source>
</evidence>
<evidence type="ECO:0000256" key="7">
    <source>
        <dbReference type="ARBA" id="ARBA00022824"/>
    </source>
</evidence>
<dbReference type="OMA" id="GRWTKNR"/>
<gene>
    <name evidence="18" type="primary">fut7</name>
</gene>
<proteinExistence type="inferred from homology"/>
<evidence type="ECO:0000256" key="3">
    <source>
        <dbReference type="ARBA" id="ARBA00008919"/>
    </source>
</evidence>
<feature type="domain" description="Fucosyltransferase C-terminal" evidence="16">
    <location>
        <begin position="181"/>
        <end position="355"/>
    </location>
</feature>
<dbReference type="GO" id="GO:0046920">
    <property type="term" value="F:alpha-(1-&gt;3)-fucosyltransferase activity"/>
    <property type="evidence" value="ECO:0007669"/>
    <property type="project" value="TreeGrafter"/>
</dbReference>
<comment type="subcellular location">
    <subcellularLocation>
        <location evidence="1">Endoplasmic reticulum membrane</location>
        <topology evidence="1">Single-pass type II membrane protein</topology>
    </subcellularLocation>
    <subcellularLocation>
        <location evidence="15">Golgi apparatus</location>
        <location evidence="15">Golgi stack membrane</location>
        <topology evidence="15">Single-pass type II membrane protein</topology>
    </subcellularLocation>
</comment>
<keyword evidence="19" id="KW-1185">Reference proteome</keyword>
<dbReference type="InParanoid" id="H2TQV0"/>
<keyword evidence="10 15" id="KW-0472">Membrane</keyword>
<evidence type="ECO:0000256" key="5">
    <source>
        <dbReference type="ARBA" id="ARBA00022679"/>
    </source>
</evidence>
<evidence type="ECO:0000313" key="19">
    <source>
        <dbReference type="Proteomes" id="UP000005226"/>
    </source>
</evidence>
<reference evidence="18" key="2">
    <citation type="submission" date="2025-08" db="UniProtKB">
        <authorList>
            <consortium name="Ensembl"/>
        </authorList>
    </citation>
    <scope>IDENTIFICATION</scope>
</reference>
<dbReference type="InterPro" id="IPR038577">
    <property type="entry name" value="GT10-like_C_sf"/>
</dbReference>
<comment type="catalytic activity">
    <reaction evidence="12">
        <text>L-threonyl-[protein] + GDP-beta-L-fucose = 3-O-(alpha-L-fucosyl)-L-threonyl-[protein] + GDP + H(+)</text>
        <dbReference type="Rhea" id="RHEA:70491"/>
        <dbReference type="Rhea" id="RHEA-COMP:11060"/>
        <dbReference type="Rhea" id="RHEA-COMP:17915"/>
        <dbReference type="ChEBI" id="CHEBI:15378"/>
        <dbReference type="ChEBI" id="CHEBI:30013"/>
        <dbReference type="ChEBI" id="CHEBI:57273"/>
        <dbReference type="ChEBI" id="CHEBI:58189"/>
        <dbReference type="ChEBI" id="CHEBI:189631"/>
        <dbReference type="EC" id="2.4.1.221"/>
    </reaction>
    <physiologicalReaction direction="left-to-right" evidence="12">
        <dbReference type="Rhea" id="RHEA:70492"/>
    </physiologicalReaction>
</comment>
<dbReference type="FunCoup" id="H2TQV0">
    <property type="interactions" value="257"/>
</dbReference>
<dbReference type="STRING" id="31033.ENSTRUP00000027057"/>
<dbReference type="FunFam" id="3.40.50.11660:FF:000002">
    <property type="entry name" value="Alpha-(1,3)-fucosyltransferase"/>
    <property type="match status" value="1"/>
</dbReference>
<dbReference type="Proteomes" id="UP000005226">
    <property type="component" value="Chromosome 6"/>
</dbReference>
<dbReference type="InterPro" id="IPR001503">
    <property type="entry name" value="Glyco_trans_10"/>
</dbReference>
<evidence type="ECO:0000313" key="18">
    <source>
        <dbReference type="Ensembl" id="ENSTRUP00000027057.3"/>
    </source>
</evidence>
<dbReference type="Gene3D" id="3.40.50.11660">
    <property type="entry name" value="Glycosyl transferase family 10, C-terminal domain"/>
    <property type="match status" value="1"/>
</dbReference>
<evidence type="ECO:0000256" key="13">
    <source>
        <dbReference type="ARBA" id="ARBA00048647"/>
    </source>
</evidence>
<dbReference type="GeneTree" id="ENSGT00940000167205"/>
<comment type="function">
    <text evidence="14">Protein O-fucosyltransferase that specifically catalyzes O-fucosylation of serine or threonine residues in EMI domains of target proteins. Attaches fucose through an O-glycosidic linkage. O-fucosylation of EMI domain-containing proteins may be required for facilitating protein folding and secretion.</text>
</comment>
<protein>
    <recommendedName>
        <fullName evidence="15">Fucosyltransferase</fullName>
        <ecNumber evidence="15">2.4.1.-</ecNumber>
    </recommendedName>
</protein>
<comment type="pathway">
    <text evidence="2">Protein modification; protein glycosylation.</text>
</comment>
<keyword evidence="6 15" id="KW-0812">Transmembrane</keyword>
<sequence>MGDPSTKTPAPRLVRVYLLLSLLCMLSLGFLWRWQRVSQALTNHTTCSGLERSGRRNLTVLLWYWPFDKPFSLTGDVCWDKYRIPGCRLVSQRSLFPTADVVVFHNRELLQRHGDLPFDLPRPAGQRWAWMSLEAPSSNLKRYSNVFNMTISYRRDADITIPYGELQAGEAGGHLTGGVPSNKSFLACWVISNYKRHHRRSKVYKELKALIPVQVYGRWTRTPLSSEALLPTISRCYFYLAFENTISRDYITEKLWRNSYQGGALPVVLGPPVEDYSAVAPPRSFVHVDQFASTKALAEYLQQLAADQQRYGRYFSWRRDWNVKLLTDWRERLCRICAQFARLAQHRVYTDLHGWVRDLNSRPDPNT</sequence>
<dbReference type="eggNOG" id="KOG2619">
    <property type="taxonomic scope" value="Eukaryota"/>
</dbReference>
<dbReference type="PANTHER" id="PTHR11929:SF245">
    <property type="entry name" value="FUCOSYLTRANSFERASE"/>
    <property type="match status" value="1"/>
</dbReference>
<organism evidence="18 19">
    <name type="scientific">Takifugu rubripes</name>
    <name type="common">Japanese pufferfish</name>
    <name type="synonym">Fugu rubripes</name>
    <dbReference type="NCBI Taxonomy" id="31033"/>
    <lineage>
        <taxon>Eukaryota</taxon>
        <taxon>Metazoa</taxon>
        <taxon>Chordata</taxon>
        <taxon>Craniata</taxon>
        <taxon>Vertebrata</taxon>
        <taxon>Euteleostomi</taxon>
        <taxon>Actinopterygii</taxon>
        <taxon>Neopterygii</taxon>
        <taxon>Teleostei</taxon>
        <taxon>Neoteleostei</taxon>
        <taxon>Acanthomorphata</taxon>
        <taxon>Eupercaria</taxon>
        <taxon>Tetraodontiformes</taxon>
        <taxon>Tetradontoidea</taxon>
        <taxon>Tetraodontidae</taxon>
        <taxon>Takifugu</taxon>
    </lineage>
</organism>
<evidence type="ECO:0000256" key="15">
    <source>
        <dbReference type="RuleBase" id="RU003832"/>
    </source>
</evidence>
<dbReference type="GO" id="GO:0046922">
    <property type="term" value="F:peptide-O-fucosyltransferase activity"/>
    <property type="evidence" value="ECO:0007669"/>
    <property type="project" value="UniProtKB-EC"/>
</dbReference>
<dbReference type="Ensembl" id="ENSTRUT00000027166.3">
    <property type="protein sequence ID" value="ENSTRUP00000027057.3"/>
    <property type="gene ID" value="ENSTRUG00000010723.3"/>
</dbReference>
<keyword evidence="8" id="KW-0735">Signal-anchor</keyword>
<comment type="catalytic activity">
    <reaction evidence="13">
        <text>L-seryl-[protein] + GDP-beta-L-fucose = 3-O-(alpha-L-fucosyl)-L-seryl-[protein] + GDP + H(+)</text>
        <dbReference type="Rhea" id="RHEA:63644"/>
        <dbReference type="Rhea" id="RHEA-COMP:9863"/>
        <dbReference type="Rhea" id="RHEA-COMP:17914"/>
        <dbReference type="ChEBI" id="CHEBI:15378"/>
        <dbReference type="ChEBI" id="CHEBI:29999"/>
        <dbReference type="ChEBI" id="CHEBI:57273"/>
        <dbReference type="ChEBI" id="CHEBI:58189"/>
        <dbReference type="ChEBI" id="CHEBI:189632"/>
        <dbReference type="EC" id="2.4.1.221"/>
    </reaction>
    <physiologicalReaction direction="left-to-right" evidence="13">
        <dbReference type="Rhea" id="RHEA:63645"/>
    </physiologicalReaction>
</comment>
<keyword evidence="9 15" id="KW-1133">Transmembrane helix</keyword>
<dbReference type="Pfam" id="PF00852">
    <property type="entry name" value="Glyco_transf_10"/>
    <property type="match status" value="1"/>
</dbReference>
<dbReference type="InterPro" id="IPR031481">
    <property type="entry name" value="Glyco_tran_10_N"/>
</dbReference>
<evidence type="ECO:0000256" key="6">
    <source>
        <dbReference type="ARBA" id="ARBA00022692"/>
    </source>
</evidence>
<evidence type="ECO:0000256" key="2">
    <source>
        <dbReference type="ARBA" id="ARBA00004922"/>
    </source>
</evidence>
<keyword evidence="7" id="KW-0256">Endoplasmic reticulum</keyword>
<reference evidence="18 19" key="1">
    <citation type="journal article" date="2011" name="Genome Biol. Evol.">
        <title>Integration of the genetic map and genome assembly of fugu facilitates insights into distinct features of genome evolution in teleosts and mammals.</title>
        <authorList>
            <person name="Kai W."/>
            <person name="Kikuchi K."/>
            <person name="Tohari S."/>
            <person name="Chew A.K."/>
            <person name="Tay A."/>
            <person name="Fujiwara A."/>
            <person name="Hosoya S."/>
            <person name="Suetake H."/>
            <person name="Naruse K."/>
            <person name="Brenner S."/>
            <person name="Suzuki Y."/>
            <person name="Venkatesh B."/>
        </authorList>
    </citation>
    <scope>NUCLEOTIDE SEQUENCE [LARGE SCALE GENOMIC DNA]</scope>
</reference>
<dbReference type="HOGENOM" id="CLU_032075_4_1_1"/>
<dbReference type="InterPro" id="IPR055270">
    <property type="entry name" value="Glyco_tran_10_C"/>
</dbReference>
<accession>H2TQV0</accession>
<evidence type="ECO:0000259" key="17">
    <source>
        <dbReference type="Pfam" id="PF17039"/>
    </source>
</evidence>
<keyword evidence="4 15" id="KW-0328">Glycosyltransferase</keyword>
<feature type="domain" description="Fucosyltransferase N-terminal" evidence="17">
    <location>
        <begin position="56"/>
        <end position="164"/>
    </location>
</feature>
<dbReference type="EC" id="2.4.1.-" evidence="15"/>
<dbReference type="PANTHER" id="PTHR11929">
    <property type="entry name" value="ALPHA- 1,3 -FUCOSYLTRANSFERASE"/>
    <property type="match status" value="1"/>
</dbReference>
<feature type="transmembrane region" description="Helical" evidence="15">
    <location>
        <begin position="12"/>
        <end position="34"/>
    </location>
</feature>
<evidence type="ECO:0000256" key="10">
    <source>
        <dbReference type="ARBA" id="ARBA00023136"/>
    </source>
</evidence>
<dbReference type="Pfam" id="PF17039">
    <property type="entry name" value="Glyco_tran_10_N"/>
    <property type="match status" value="1"/>
</dbReference>